<feature type="region of interest" description="Disordered" evidence="1">
    <location>
        <begin position="1"/>
        <end position="24"/>
    </location>
</feature>
<organism evidence="4">
    <name type="scientific">Nippostrongylus brasiliensis</name>
    <name type="common">Rat hookworm</name>
    <dbReference type="NCBI Taxonomy" id="27835"/>
    <lineage>
        <taxon>Eukaryota</taxon>
        <taxon>Metazoa</taxon>
        <taxon>Ecdysozoa</taxon>
        <taxon>Nematoda</taxon>
        <taxon>Chromadorea</taxon>
        <taxon>Rhabditida</taxon>
        <taxon>Rhabditina</taxon>
        <taxon>Rhabditomorpha</taxon>
        <taxon>Strongyloidea</taxon>
        <taxon>Heligmosomidae</taxon>
        <taxon>Nippostrongylus</taxon>
    </lineage>
</organism>
<dbReference type="AlphaFoldDB" id="A0A0N4YYB6"/>
<sequence length="102" mass="11491">MSAEDTDSDDSGEIHEDRFESATQEKAARLVLELADIIAKSNYNVDVLEMAVNVAEDILKRVEAVRRRPISTTSQLINQLVAQSGFVKFIVYSDFYSYVVIM</sequence>
<proteinExistence type="predicted"/>
<keyword evidence="3" id="KW-1185">Reference proteome</keyword>
<evidence type="ECO:0000256" key="1">
    <source>
        <dbReference type="SAM" id="MobiDB-lite"/>
    </source>
</evidence>
<reference evidence="2 3" key="2">
    <citation type="submission" date="2018-11" db="EMBL/GenBank/DDBJ databases">
        <authorList>
            <consortium name="Pathogen Informatics"/>
        </authorList>
    </citation>
    <scope>NUCLEOTIDE SEQUENCE [LARGE SCALE GENOMIC DNA]</scope>
</reference>
<name>A0A0N4YYB6_NIPBR</name>
<feature type="compositionally biased region" description="Acidic residues" evidence="1">
    <location>
        <begin position="1"/>
        <end position="11"/>
    </location>
</feature>
<dbReference type="Proteomes" id="UP000271162">
    <property type="component" value="Unassembled WGS sequence"/>
</dbReference>
<gene>
    <name evidence="2" type="ORF">NBR_LOCUS22239</name>
</gene>
<protein>
    <submittedName>
        <fullName evidence="4">Transcription initiation factor TFIID subunit 12</fullName>
    </submittedName>
</protein>
<reference evidence="4" key="1">
    <citation type="submission" date="2017-02" db="UniProtKB">
        <authorList>
            <consortium name="WormBaseParasite"/>
        </authorList>
    </citation>
    <scope>IDENTIFICATION</scope>
</reference>
<dbReference type="EMBL" id="UYSL01027630">
    <property type="protein sequence ID" value="VDL86927.1"/>
    <property type="molecule type" value="Genomic_DNA"/>
</dbReference>
<accession>A0A0N4YYB6</accession>
<dbReference type="STRING" id="27835.A0A0N4YYB6"/>
<evidence type="ECO:0000313" key="3">
    <source>
        <dbReference type="Proteomes" id="UP000271162"/>
    </source>
</evidence>
<dbReference type="WBParaSite" id="NBR_0002223801-mRNA-1">
    <property type="protein sequence ID" value="NBR_0002223801-mRNA-1"/>
    <property type="gene ID" value="NBR_0002223801"/>
</dbReference>
<evidence type="ECO:0000313" key="4">
    <source>
        <dbReference type="WBParaSite" id="NBR_0002223801-mRNA-1"/>
    </source>
</evidence>
<evidence type="ECO:0000313" key="2">
    <source>
        <dbReference type="EMBL" id="VDL86927.1"/>
    </source>
</evidence>